<accession>A0AAD7LV22</accession>
<dbReference type="KEGG" id="qsa:O6P43_013788"/>
<proteinExistence type="predicted"/>
<keyword evidence="3" id="KW-1185">Reference proteome</keyword>
<dbReference type="Proteomes" id="UP001163823">
    <property type="component" value="Chromosome 6"/>
</dbReference>
<reference evidence="2" key="1">
    <citation type="journal article" date="2023" name="Science">
        <title>Elucidation of the pathway for biosynthesis of saponin adjuvants from the soapbark tree.</title>
        <authorList>
            <person name="Reed J."/>
            <person name="Orme A."/>
            <person name="El-Demerdash A."/>
            <person name="Owen C."/>
            <person name="Martin L.B.B."/>
            <person name="Misra R.C."/>
            <person name="Kikuchi S."/>
            <person name="Rejzek M."/>
            <person name="Martin A.C."/>
            <person name="Harkess A."/>
            <person name="Leebens-Mack J."/>
            <person name="Louveau T."/>
            <person name="Stephenson M.J."/>
            <person name="Osbourn A."/>
        </authorList>
    </citation>
    <scope>NUCLEOTIDE SEQUENCE</scope>
    <source>
        <strain evidence="2">S10</strain>
    </source>
</reference>
<evidence type="ECO:0000313" key="2">
    <source>
        <dbReference type="EMBL" id="KAJ7963901.1"/>
    </source>
</evidence>
<protein>
    <submittedName>
        <fullName evidence="2">Uncharacterized protein</fullName>
    </submittedName>
</protein>
<name>A0AAD7LV22_QUISA</name>
<feature type="compositionally biased region" description="Basic residues" evidence="1">
    <location>
        <begin position="10"/>
        <end position="22"/>
    </location>
</feature>
<comment type="caution">
    <text evidence="2">The sequence shown here is derived from an EMBL/GenBank/DDBJ whole genome shotgun (WGS) entry which is preliminary data.</text>
</comment>
<dbReference type="EMBL" id="JARAOO010000006">
    <property type="protein sequence ID" value="KAJ7963901.1"/>
    <property type="molecule type" value="Genomic_DNA"/>
</dbReference>
<gene>
    <name evidence="2" type="ORF">O6P43_013788</name>
</gene>
<feature type="region of interest" description="Disordered" evidence="1">
    <location>
        <begin position="1"/>
        <end position="22"/>
    </location>
</feature>
<evidence type="ECO:0000256" key="1">
    <source>
        <dbReference type="SAM" id="MobiDB-lite"/>
    </source>
</evidence>
<dbReference type="AlphaFoldDB" id="A0AAD7LV22"/>
<evidence type="ECO:0000313" key="3">
    <source>
        <dbReference type="Proteomes" id="UP001163823"/>
    </source>
</evidence>
<sequence>MGVALGGYHNAHKHERAAARRRFRTTPHHGSLELDTHMKRAIFRHTSSKPLLGSAAISIDARTLADPPIYTNGFSSGCSWSSNSSTHKVLSQKIAQADLENLGLRFQL</sequence>
<organism evidence="2 3">
    <name type="scientific">Quillaja saponaria</name>
    <name type="common">Soap bark tree</name>
    <dbReference type="NCBI Taxonomy" id="32244"/>
    <lineage>
        <taxon>Eukaryota</taxon>
        <taxon>Viridiplantae</taxon>
        <taxon>Streptophyta</taxon>
        <taxon>Embryophyta</taxon>
        <taxon>Tracheophyta</taxon>
        <taxon>Spermatophyta</taxon>
        <taxon>Magnoliopsida</taxon>
        <taxon>eudicotyledons</taxon>
        <taxon>Gunneridae</taxon>
        <taxon>Pentapetalae</taxon>
        <taxon>rosids</taxon>
        <taxon>fabids</taxon>
        <taxon>Fabales</taxon>
        <taxon>Quillajaceae</taxon>
        <taxon>Quillaja</taxon>
    </lineage>
</organism>